<evidence type="ECO:0000313" key="3">
    <source>
        <dbReference type="Proteomes" id="UP000494218"/>
    </source>
</evidence>
<sequence length="35" mass="3651">MNTVPNMMPSAPASVVQPADSPMAGPTKPIETVRK</sequence>
<evidence type="ECO:0000313" key="2">
    <source>
        <dbReference type="EMBL" id="VWB74874.1"/>
    </source>
</evidence>
<dbReference type="AlphaFoldDB" id="A0A6P2M4E4"/>
<accession>A0A6P2M4E4</accession>
<dbReference type="EMBL" id="CABVPW010000016">
    <property type="protein sequence ID" value="VWB74874.1"/>
    <property type="molecule type" value="Genomic_DNA"/>
</dbReference>
<proteinExistence type="predicted"/>
<dbReference type="Proteomes" id="UP000494218">
    <property type="component" value="Unassembled WGS sequence"/>
</dbReference>
<organism evidence="2 3">
    <name type="scientific">Burkholderia lata (strain ATCC 17760 / DSM 23089 / LMG 22485 / NCIMB 9086 / R18194 / 383)</name>
    <dbReference type="NCBI Taxonomy" id="482957"/>
    <lineage>
        <taxon>Bacteria</taxon>
        <taxon>Pseudomonadati</taxon>
        <taxon>Pseudomonadota</taxon>
        <taxon>Betaproteobacteria</taxon>
        <taxon>Burkholderiales</taxon>
        <taxon>Burkholderiaceae</taxon>
        <taxon>Burkholderia</taxon>
        <taxon>Burkholderia cepacia complex</taxon>
    </lineage>
</organism>
<protein>
    <submittedName>
        <fullName evidence="2">Uncharacterized protein</fullName>
    </submittedName>
</protein>
<feature type="region of interest" description="Disordered" evidence="1">
    <location>
        <begin position="1"/>
        <end position="35"/>
    </location>
</feature>
<reference evidence="2 3" key="1">
    <citation type="submission" date="2019-09" db="EMBL/GenBank/DDBJ databases">
        <authorList>
            <person name="Depoorter E."/>
        </authorList>
    </citation>
    <scope>NUCLEOTIDE SEQUENCE [LARGE SCALE GENOMIC DNA]</scope>
    <source>
        <strain evidence="2">LMG 23254</strain>
    </source>
</reference>
<evidence type="ECO:0000256" key="1">
    <source>
        <dbReference type="SAM" id="MobiDB-lite"/>
    </source>
</evidence>
<gene>
    <name evidence="2" type="ORF">BLA23254_03511</name>
</gene>
<name>A0A6P2M4E4_BURL3</name>